<dbReference type="Proteomes" id="UP000198889">
    <property type="component" value="Unassembled WGS sequence"/>
</dbReference>
<evidence type="ECO:0000256" key="4">
    <source>
        <dbReference type="SAM" id="MobiDB-lite"/>
    </source>
</evidence>
<name>A0A1G4PPX6_9HYPH</name>
<dbReference type="SUPFAM" id="SSF56349">
    <property type="entry name" value="DNA breaking-rejoining enzymes"/>
    <property type="match status" value="1"/>
</dbReference>
<dbReference type="PROSITE" id="PS51898">
    <property type="entry name" value="TYR_RECOMBINASE"/>
    <property type="match status" value="1"/>
</dbReference>
<dbReference type="InterPro" id="IPR002104">
    <property type="entry name" value="Integrase_catalytic"/>
</dbReference>
<dbReference type="GO" id="GO:0006310">
    <property type="term" value="P:DNA recombination"/>
    <property type="evidence" value="ECO:0007669"/>
    <property type="project" value="UniProtKB-KW"/>
</dbReference>
<dbReference type="PANTHER" id="PTHR30349">
    <property type="entry name" value="PHAGE INTEGRASE-RELATED"/>
    <property type="match status" value="1"/>
</dbReference>
<feature type="region of interest" description="Disordered" evidence="4">
    <location>
        <begin position="367"/>
        <end position="401"/>
    </location>
</feature>
<dbReference type="Pfam" id="PF00589">
    <property type="entry name" value="Phage_integrase"/>
    <property type="match status" value="1"/>
</dbReference>
<accession>A0A1G4PPX6</accession>
<dbReference type="InterPro" id="IPR050090">
    <property type="entry name" value="Tyrosine_recombinase_XerCD"/>
</dbReference>
<organism evidence="6 7">
    <name type="scientific">Ancylobacter rudongensis</name>
    <dbReference type="NCBI Taxonomy" id="177413"/>
    <lineage>
        <taxon>Bacteria</taxon>
        <taxon>Pseudomonadati</taxon>
        <taxon>Pseudomonadota</taxon>
        <taxon>Alphaproteobacteria</taxon>
        <taxon>Hyphomicrobiales</taxon>
        <taxon>Xanthobacteraceae</taxon>
        <taxon>Ancylobacter</taxon>
    </lineage>
</organism>
<feature type="compositionally biased region" description="Basic and acidic residues" evidence="4">
    <location>
        <begin position="367"/>
        <end position="378"/>
    </location>
</feature>
<protein>
    <submittedName>
        <fullName evidence="6">Site-specific recombinase XerD</fullName>
    </submittedName>
</protein>
<dbReference type="Gene3D" id="1.10.150.130">
    <property type="match status" value="1"/>
</dbReference>
<evidence type="ECO:0000256" key="2">
    <source>
        <dbReference type="ARBA" id="ARBA00023125"/>
    </source>
</evidence>
<dbReference type="GO" id="GO:0003677">
    <property type="term" value="F:DNA binding"/>
    <property type="evidence" value="ECO:0007669"/>
    <property type="project" value="UniProtKB-KW"/>
</dbReference>
<dbReference type="InterPro" id="IPR011010">
    <property type="entry name" value="DNA_brk_join_enz"/>
</dbReference>
<evidence type="ECO:0000259" key="5">
    <source>
        <dbReference type="PROSITE" id="PS51898"/>
    </source>
</evidence>
<sequence>MAPVKLRYLVQDIDKRSNVRWYVRVPGRKKVRLRAKLNEDGTLSDAFMAAYSRAVRGVEEEQGRPKLQRVAEGSFRHALTRYYASPLFKGHEAATQRDKRSVLDRYAVKAGPLPLAAFRREDIEKSRDKRSERPGAADKLVKYLKAFFAWCERERLIAANPATGVKKINTSSEGFHAWTPDEVRQFEKAHPIGSQARLALALLLHTGGRRGDIYALGPQHIVGGYFSFVQEKNRRRRAVRIDIPVRAELQAVIAATPTGDRSFIVSAHGRPYTKESFGNRFRDWCNEAGLPHCSAHGVRKAAATILAESGATASELCAVFGWSKLETAEIYVRKAQRKLMASNAFARLDAQTARKSVPLSAAKIIDGTKRTKSNEKSKPVGGFGGPGRTRTYNQTVMSGRL</sequence>
<dbReference type="EMBL" id="FMTP01000001">
    <property type="protein sequence ID" value="SCW34363.1"/>
    <property type="molecule type" value="Genomic_DNA"/>
</dbReference>
<dbReference type="InterPro" id="IPR010998">
    <property type="entry name" value="Integrase_recombinase_N"/>
</dbReference>
<dbReference type="GO" id="GO:0015074">
    <property type="term" value="P:DNA integration"/>
    <property type="evidence" value="ECO:0007669"/>
    <property type="project" value="UniProtKB-KW"/>
</dbReference>
<keyword evidence="3" id="KW-0233">DNA recombination</keyword>
<keyword evidence="2" id="KW-0238">DNA-binding</keyword>
<proteinExistence type="predicted"/>
<dbReference type="Gene3D" id="1.10.443.10">
    <property type="entry name" value="Intergrase catalytic core"/>
    <property type="match status" value="1"/>
</dbReference>
<feature type="compositionally biased region" description="Polar residues" evidence="4">
    <location>
        <begin position="390"/>
        <end position="401"/>
    </location>
</feature>
<evidence type="ECO:0000313" key="7">
    <source>
        <dbReference type="Proteomes" id="UP000198889"/>
    </source>
</evidence>
<dbReference type="InterPro" id="IPR013762">
    <property type="entry name" value="Integrase-like_cat_sf"/>
</dbReference>
<keyword evidence="7" id="KW-1185">Reference proteome</keyword>
<reference evidence="7" key="1">
    <citation type="submission" date="2016-10" db="EMBL/GenBank/DDBJ databases">
        <authorList>
            <person name="Varghese N."/>
            <person name="Submissions S."/>
        </authorList>
    </citation>
    <scope>NUCLEOTIDE SEQUENCE [LARGE SCALE GENOMIC DNA]</scope>
    <source>
        <strain evidence="7">CGMCC 1.1761</strain>
    </source>
</reference>
<gene>
    <name evidence="6" type="ORF">SAMN05660859_0701</name>
</gene>
<evidence type="ECO:0000313" key="6">
    <source>
        <dbReference type="EMBL" id="SCW34363.1"/>
    </source>
</evidence>
<evidence type="ECO:0000256" key="3">
    <source>
        <dbReference type="ARBA" id="ARBA00023172"/>
    </source>
</evidence>
<keyword evidence="1" id="KW-0229">DNA integration</keyword>
<dbReference type="AlphaFoldDB" id="A0A1G4PPX6"/>
<feature type="domain" description="Tyr recombinase" evidence="5">
    <location>
        <begin position="173"/>
        <end position="346"/>
    </location>
</feature>
<evidence type="ECO:0000256" key="1">
    <source>
        <dbReference type="ARBA" id="ARBA00022908"/>
    </source>
</evidence>
<dbReference type="STRING" id="177413.SAMN05660859_0701"/>